<evidence type="ECO:0000313" key="2">
    <source>
        <dbReference type="EMBL" id="QHT12000.1"/>
    </source>
</evidence>
<dbReference type="EMBL" id="MN739540">
    <property type="protein sequence ID" value="QHT12000.1"/>
    <property type="molecule type" value="Genomic_DNA"/>
</dbReference>
<keyword evidence="1" id="KW-0812">Transmembrane</keyword>
<keyword evidence="1" id="KW-1133">Transmembrane helix</keyword>
<accession>A0A6C0D6R5</accession>
<sequence length="92" mass="10600">MFYKQTKLKLFCMDVNMSKQEQMKTTSIFMTVIASILLFIAIVFMMYVCGYLCNECMTHPIKIGIMQTNTEPEIRNEPETTIANALFVGEKV</sequence>
<evidence type="ECO:0000256" key="1">
    <source>
        <dbReference type="SAM" id="Phobius"/>
    </source>
</evidence>
<reference evidence="2" key="1">
    <citation type="journal article" date="2020" name="Nature">
        <title>Giant virus diversity and host interactions through global metagenomics.</title>
        <authorList>
            <person name="Schulz F."/>
            <person name="Roux S."/>
            <person name="Paez-Espino D."/>
            <person name="Jungbluth S."/>
            <person name="Walsh D.A."/>
            <person name="Denef V.J."/>
            <person name="McMahon K.D."/>
            <person name="Konstantinidis K.T."/>
            <person name="Eloe-Fadrosh E.A."/>
            <person name="Kyrpides N.C."/>
            <person name="Woyke T."/>
        </authorList>
    </citation>
    <scope>NUCLEOTIDE SEQUENCE</scope>
    <source>
        <strain evidence="2">GVMAG-M-3300023174-124</strain>
    </source>
</reference>
<name>A0A6C0D6R5_9ZZZZ</name>
<proteinExistence type="predicted"/>
<keyword evidence="1" id="KW-0472">Membrane</keyword>
<feature type="transmembrane region" description="Helical" evidence="1">
    <location>
        <begin position="27"/>
        <end position="48"/>
    </location>
</feature>
<dbReference type="AlphaFoldDB" id="A0A6C0D6R5"/>
<protein>
    <submittedName>
        <fullName evidence="2">Uncharacterized protein</fullName>
    </submittedName>
</protein>
<organism evidence="2">
    <name type="scientific">viral metagenome</name>
    <dbReference type="NCBI Taxonomy" id="1070528"/>
    <lineage>
        <taxon>unclassified sequences</taxon>
        <taxon>metagenomes</taxon>
        <taxon>organismal metagenomes</taxon>
    </lineage>
</organism>